<evidence type="ECO:0000313" key="2">
    <source>
        <dbReference type="EMBL" id="ETW75121.1"/>
    </source>
</evidence>
<dbReference type="FunCoup" id="W4JQF8">
    <property type="interactions" value="241"/>
</dbReference>
<dbReference type="RefSeq" id="XP_009552572.1">
    <property type="nucleotide sequence ID" value="XM_009554277.1"/>
</dbReference>
<dbReference type="CDD" id="cd02933">
    <property type="entry name" value="OYE_like_FMN"/>
    <property type="match status" value="1"/>
</dbReference>
<dbReference type="PANTHER" id="PTHR22893:SF91">
    <property type="entry name" value="NADPH DEHYDROGENASE 2-RELATED"/>
    <property type="match status" value="1"/>
</dbReference>
<reference evidence="2 3" key="1">
    <citation type="journal article" date="2012" name="New Phytol.">
        <title>Insight into trade-off between wood decay and parasitism from the genome of a fungal forest pathogen.</title>
        <authorList>
            <person name="Olson A."/>
            <person name="Aerts A."/>
            <person name="Asiegbu F."/>
            <person name="Belbahri L."/>
            <person name="Bouzid O."/>
            <person name="Broberg A."/>
            <person name="Canback B."/>
            <person name="Coutinho P.M."/>
            <person name="Cullen D."/>
            <person name="Dalman K."/>
            <person name="Deflorio G."/>
            <person name="van Diepen L.T."/>
            <person name="Dunand C."/>
            <person name="Duplessis S."/>
            <person name="Durling M."/>
            <person name="Gonthier P."/>
            <person name="Grimwood J."/>
            <person name="Fossdal C.G."/>
            <person name="Hansson D."/>
            <person name="Henrissat B."/>
            <person name="Hietala A."/>
            <person name="Himmelstrand K."/>
            <person name="Hoffmeister D."/>
            <person name="Hogberg N."/>
            <person name="James T.Y."/>
            <person name="Karlsson M."/>
            <person name="Kohler A."/>
            <person name="Kues U."/>
            <person name="Lee Y.H."/>
            <person name="Lin Y.C."/>
            <person name="Lind M."/>
            <person name="Lindquist E."/>
            <person name="Lombard V."/>
            <person name="Lucas S."/>
            <person name="Lunden K."/>
            <person name="Morin E."/>
            <person name="Murat C."/>
            <person name="Park J."/>
            <person name="Raffaello T."/>
            <person name="Rouze P."/>
            <person name="Salamov A."/>
            <person name="Schmutz J."/>
            <person name="Solheim H."/>
            <person name="Stahlberg J."/>
            <person name="Velez H."/>
            <person name="de Vries R.P."/>
            <person name="Wiebenga A."/>
            <person name="Woodward S."/>
            <person name="Yakovlev I."/>
            <person name="Garbelotto M."/>
            <person name="Martin F."/>
            <person name="Grigoriev I.V."/>
            <person name="Stenlid J."/>
        </authorList>
    </citation>
    <scope>NUCLEOTIDE SEQUENCE [LARGE SCALE GENOMIC DNA]</scope>
    <source>
        <strain evidence="2 3">TC 32-1</strain>
    </source>
</reference>
<accession>W4JQF8</accession>
<dbReference type="InParanoid" id="W4JQF8"/>
<feature type="domain" description="NADH:flavin oxidoreductase/NADH oxidase N-terminal" evidence="1">
    <location>
        <begin position="5"/>
        <end position="338"/>
    </location>
</feature>
<name>W4JQF8_HETIT</name>
<dbReference type="HOGENOM" id="CLU_012153_0_0_1"/>
<dbReference type="EMBL" id="KI925466">
    <property type="protein sequence ID" value="ETW75121.1"/>
    <property type="molecule type" value="Genomic_DNA"/>
</dbReference>
<sequence>MSSIKLFQPIEFGDVTLQHRVVMSPLSRFRANAAHVNGDLSRQYYEQRASVPGTLIISEGTLISAKAGGSPNAPGIWSEDQIIHWKKIVDAVHAKGSFIYLQLWALGRAAYPAALVAEDPSFPYVSSGNVKLDDREETPRALTIPEIKEYVEMYATAAANSVHKAGFDGVEIHGANGFLPDQFLQTTANNRTDEYGGSIENRIRFTLEVVDAVVKAVGGAQRVGLRLSPWSSYQGMYMKDPNPSFAALITAIKRKHPTFGYLHVIHARVDGAAIREIKPEENDDFLRQIWGDKIYLSCGGYTREDAIETADKKGGLVVFGRSFISNPDLPLRLKKNYALAQPDYTTLYTAESPKGYIDYPFYSEIEPETTTVSASGVTVKA</sequence>
<dbReference type="GO" id="GO:0003959">
    <property type="term" value="F:NADPH dehydrogenase activity"/>
    <property type="evidence" value="ECO:0007669"/>
    <property type="project" value="TreeGrafter"/>
</dbReference>
<organism evidence="2 3">
    <name type="scientific">Heterobasidion irregulare (strain TC 32-1)</name>
    <dbReference type="NCBI Taxonomy" id="747525"/>
    <lineage>
        <taxon>Eukaryota</taxon>
        <taxon>Fungi</taxon>
        <taxon>Dikarya</taxon>
        <taxon>Basidiomycota</taxon>
        <taxon>Agaricomycotina</taxon>
        <taxon>Agaricomycetes</taxon>
        <taxon>Russulales</taxon>
        <taxon>Bondarzewiaceae</taxon>
        <taxon>Heterobasidion</taxon>
        <taxon>Heterobasidion annosum species complex</taxon>
    </lineage>
</organism>
<dbReference type="OrthoDB" id="276546at2759"/>
<dbReference type="eggNOG" id="KOG0134">
    <property type="taxonomic scope" value="Eukaryota"/>
</dbReference>
<proteinExistence type="predicted"/>
<dbReference type="Proteomes" id="UP000030671">
    <property type="component" value="Unassembled WGS sequence"/>
</dbReference>
<dbReference type="Gene3D" id="3.20.20.70">
    <property type="entry name" value="Aldolase class I"/>
    <property type="match status" value="1"/>
</dbReference>
<evidence type="ECO:0000313" key="3">
    <source>
        <dbReference type="Proteomes" id="UP000030671"/>
    </source>
</evidence>
<dbReference type="FunFam" id="3.20.20.70:FF:000138">
    <property type="entry name" value="NADPH dehydrogenase 1"/>
    <property type="match status" value="1"/>
</dbReference>
<keyword evidence="3" id="KW-1185">Reference proteome</keyword>
<dbReference type="SUPFAM" id="SSF51395">
    <property type="entry name" value="FMN-linked oxidoreductases"/>
    <property type="match status" value="1"/>
</dbReference>
<dbReference type="InterPro" id="IPR013785">
    <property type="entry name" value="Aldolase_TIM"/>
</dbReference>
<dbReference type="Pfam" id="PF00724">
    <property type="entry name" value="Oxidored_FMN"/>
    <property type="match status" value="1"/>
</dbReference>
<dbReference type="GO" id="GO:0010181">
    <property type="term" value="F:FMN binding"/>
    <property type="evidence" value="ECO:0007669"/>
    <property type="project" value="InterPro"/>
</dbReference>
<dbReference type="KEGG" id="hir:HETIRDRAFT_390687"/>
<evidence type="ECO:0000259" key="1">
    <source>
        <dbReference type="Pfam" id="PF00724"/>
    </source>
</evidence>
<dbReference type="AlphaFoldDB" id="W4JQF8"/>
<dbReference type="InterPro" id="IPR001155">
    <property type="entry name" value="OxRdtase_FMN_N"/>
</dbReference>
<dbReference type="GeneID" id="20672461"/>
<gene>
    <name evidence="2" type="ORF">HETIRDRAFT_390687</name>
</gene>
<dbReference type="PANTHER" id="PTHR22893">
    <property type="entry name" value="NADH OXIDOREDUCTASE-RELATED"/>
    <property type="match status" value="1"/>
</dbReference>
<dbReference type="InterPro" id="IPR045247">
    <property type="entry name" value="Oye-like"/>
</dbReference>
<protein>
    <recommendedName>
        <fullName evidence="1">NADH:flavin oxidoreductase/NADH oxidase N-terminal domain-containing protein</fullName>
    </recommendedName>
</protein>